<evidence type="ECO:0000313" key="3">
    <source>
        <dbReference type="EMBL" id="KXA35409.1"/>
    </source>
</evidence>
<evidence type="ECO:0000259" key="2">
    <source>
        <dbReference type="Pfam" id="PF13944"/>
    </source>
</evidence>
<dbReference type="RefSeq" id="WP_060941069.1">
    <property type="nucleotide sequence ID" value="NZ_JABUXP010000008.1"/>
</dbReference>
<keyword evidence="1" id="KW-0732">Signal</keyword>
<accession>A0A133PYU5</accession>
<reference evidence="4" key="1">
    <citation type="submission" date="2016-01" db="EMBL/GenBank/DDBJ databases">
        <authorList>
            <person name="Mitreva M."/>
            <person name="Pepin K.H."/>
            <person name="Mihindukulasuriya K.A."/>
            <person name="Fulton R."/>
            <person name="Fronick C."/>
            <person name="O'Laughlin M."/>
            <person name="Miner T."/>
            <person name="Herter B."/>
            <person name="Rosa B.A."/>
            <person name="Cordes M."/>
            <person name="Tomlinson C."/>
            <person name="Wollam A."/>
            <person name="Palsikar V.B."/>
            <person name="Mardis E.R."/>
            <person name="Wilson R.K."/>
        </authorList>
    </citation>
    <scope>NUCLEOTIDE SEQUENCE [LARGE SCALE GENOMIC DNA]</scope>
    <source>
        <strain evidence="4">MJR7716</strain>
    </source>
</reference>
<dbReference type="Pfam" id="PF13944">
    <property type="entry name" value="Calycin_like"/>
    <property type="match status" value="1"/>
</dbReference>
<dbReference type="Proteomes" id="UP000070533">
    <property type="component" value="Unassembled WGS sequence"/>
</dbReference>
<evidence type="ECO:0000313" key="4">
    <source>
        <dbReference type="Proteomes" id="UP000070533"/>
    </source>
</evidence>
<evidence type="ECO:0000256" key="1">
    <source>
        <dbReference type="SAM" id="SignalP"/>
    </source>
</evidence>
<feature type="domain" description="Lipocalin-like" evidence="2">
    <location>
        <begin position="54"/>
        <end position="187"/>
    </location>
</feature>
<protein>
    <recommendedName>
        <fullName evidence="2">Lipocalin-like domain-containing protein</fullName>
    </recommendedName>
</protein>
<dbReference type="STRING" id="28128.HMPREF3226_02097"/>
<dbReference type="EMBL" id="LRQG01000185">
    <property type="protein sequence ID" value="KXA35409.1"/>
    <property type="molecule type" value="Genomic_DNA"/>
</dbReference>
<keyword evidence="4" id="KW-1185">Reference proteome</keyword>
<feature type="chain" id="PRO_5007458374" description="Lipocalin-like domain-containing protein" evidence="1">
    <location>
        <begin position="21"/>
        <end position="188"/>
    </location>
</feature>
<dbReference type="OrthoDB" id="1057845at2"/>
<feature type="signal peptide" evidence="1">
    <location>
        <begin position="1"/>
        <end position="20"/>
    </location>
</feature>
<proteinExistence type="predicted"/>
<dbReference type="PATRIC" id="fig|28128.5.peg.2159"/>
<dbReference type="InterPro" id="IPR024311">
    <property type="entry name" value="Lipocalin-like"/>
</dbReference>
<comment type="caution">
    <text evidence="3">The sequence shown here is derived from an EMBL/GenBank/DDBJ whole genome shotgun (WGS) entry which is preliminary data.</text>
</comment>
<organism evidence="3 4">
    <name type="scientific">Prevotella corporis</name>
    <dbReference type="NCBI Taxonomy" id="28128"/>
    <lineage>
        <taxon>Bacteria</taxon>
        <taxon>Pseudomonadati</taxon>
        <taxon>Bacteroidota</taxon>
        <taxon>Bacteroidia</taxon>
        <taxon>Bacteroidales</taxon>
        <taxon>Prevotellaceae</taxon>
        <taxon>Prevotella</taxon>
    </lineage>
</organism>
<dbReference type="Gene3D" id="2.40.128.350">
    <property type="match status" value="1"/>
</dbReference>
<name>A0A133PYU5_9BACT</name>
<sequence>MKKIFLLLVVVLTAASYTHAQTVVVNKNDGTSVTFNASDIKSIEFSPVAENTIEGAYIGKNSLIAFGLGPYNVENATYTISKNADGTINVTSSKETYTGTPMGNIVLDTYTISNLAFDAAKNAYFRDYRNDGIKFTCKLGPAPEGQYEAKKLGDMTVSFDEQGGVTILNNYKLGKSPAAIHATFTGKK</sequence>
<dbReference type="AlphaFoldDB" id="A0A133PYU5"/>
<gene>
    <name evidence="3" type="ORF">HMPREF3226_02097</name>
</gene>